<dbReference type="InterPro" id="IPR018060">
    <property type="entry name" value="HTH_AraC"/>
</dbReference>
<keyword evidence="3" id="KW-0010">Activator</keyword>
<keyword evidence="4" id="KW-0804">Transcription</keyword>
<dbReference type="PANTHER" id="PTHR43280">
    <property type="entry name" value="ARAC-FAMILY TRANSCRIPTIONAL REGULATOR"/>
    <property type="match status" value="1"/>
</dbReference>
<keyword evidence="7" id="KW-1185">Reference proteome</keyword>
<dbReference type="PROSITE" id="PS01124">
    <property type="entry name" value="HTH_ARAC_FAMILY_2"/>
    <property type="match status" value="1"/>
</dbReference>
<dbReference type="InterPro" id="IPR047264">
    <property type="entry name" value="Cupin_HpaA-like_N"/>
</dbReference>
<evidence type="ECO:0000256" key="4">
    <source>
        <dbReference type="ARBA" id="ARBA00023163"/>
    </source>
</evidence>
<protein>
    <submittedName>
        <fullName evidence="6">AraC family transcriptional regulator</fullName>
    </submittedName>
</protein>
<evidence type="ECO:0000259" key="5">
    <source>
        <dbReference type="PROSITE" id="PS01124"/>
    </source>
</evidence>
<name>A0ABN6PI56_9BURK</name>
<keyword evidence="2" id="KW-0238">DNA-binding</keyword>
<accession>A0ABN6PI56</accession>
<gene>
    <name evidence="6" type="ORF">CATMQ487_06640</name>
</gene>
<dbReference type="PRINTS" id="PR00032">
    <property type="entry name" value="HTHARAC"/>
</dbReference>
<dbReference type="InterPro" id="IPR009057">
    <property type="entry name" value="Homeodomain-like_sf"/>
</dbReference>
<dbReference type="Gene3D" id="1.10.10.60">
    <property type="entry name" value="Homeodomain-like"/>
    <property type="match status" value="1"/>
</dbReference>
<dbReference type="InterPro" id="IPR020449">
    <property type="entry name" value="Tscrpt_reg_AraC-type_HTH"/>
</dbReference>
<dbReference type="Pfam" id="PF02311">
    <property type="entry name" value="AraC_binding"/>
    <property type="match status" value="1"/>
</dbReference>
<dbReference type="InterPro" id="IPR003313">
    <property type="entry name" value="AraC-bd"/>
</dbReference>
<dbReference type="PANTHER" id="PTHR43280:SF32">
    <property type="entry name" value="TRANSCRIPTIONAL REGULATORY PROTEIN"/>
    <property type="match status" value="1"/>
</dbReference>
<dbReference type="Proteomes" id="UP001057498">
    <property type="component" value="Chromosome"/>
</dbReference>
<proteinExistence type="predicted"/>
<dbReference type="SMART" id="SM00342">
    <property type="entry name" value="HTH_ARAC"/>
    <property type="match status" value="1"/>
</dbReference>
<evidence type="ECO:0000313" key="7">
    <source>
        <dbReference type="Proteomes" id="UP001057498"/>
    </source>
</evidence>
<evidence type="ECO:0000256" key="1">
    <source>
        <dbReference type="ARBA" id="ARBA00023015"/>
    </source>
</evidence>
<dbReference type="InterPro" id="IPR014710">
    <property type="entry name" value="RmlC-like_jellyroll"/>
</dbReference>
<dbReference type="InterPro" id="IPR037923">
    <property type="entry name" value="HTH-like"/>
</dbReference>
<dbReference type="SUPFAM" id="SSF51215">
    <property type="entry name" value="Regulatory protein AraC"/>
    <property type="match status" value="1"/>
</dbReference>
<dbReference type="SUPFAM" id="SSF46689">
    <property type="entry name" value="Homeodomain-like"/>
    <property type="match status" value="1"/>
</dbReference>
<sequence>MTQPGKTHPTSAHGGSIPAYVLYGDDQPPGWMDMVQVERIPDRSSLYQYDIAPHIHDGLIQVLHVTEGGGEVFIDGQHWEIQPPALIVIPSRHVHGFHFRRSVDGPVVTAAQQPLESLCAVGAPSLLPFLRRPLVLHVPPQQRHGQALTPLFEAIARETHLHTPGEVAAGSALLMALFVQIARLAHLLMADPADPATARGERPRKAVQVERFRVLLDQHFRERWPVERYAEELGISAGQLSRLCRDQLGQSALDVVNARVLHEAQRELVYSILGVKQIAGLLGFADEAYFGRFFKKHTGRTPGEFRAAAKDRLSPEDVGPAFS</sequence>
<evidence type="ECO:0000313" key="6">
    <source>
        <dbReference type="EMBL" id="BDI03694.1"/>
    </source>
</evidence>
<keyword evidence="1" id="KW-0805">Transcription regulation</keyword>
<dbReference type="EMBL" id="AP025730">
    <property type="protein sequence ID" value="BDI03694.1"/>
    <property type="molecule type" value="Genomic_DNA"/>
</dbReference>
<evidence type="ECO:0000256" key="2">
    <source>
        <dbReference type="ARBA" id="ARBA00023125"/>
    </source>
</evidence>
<evidence type="ECO:0000256" key="3">
    <source>
        <dbReference type="ARBA" id="ARBA00023159"/>
    </source>
</evidence>
<reference evidence="6" key="1">
    <citation type="submission" date="2022-04" db="EMBL/GenBank/DDBJ databases">
        <title>Whole genome sequence of Sphaerotilus sp. FB-5.</title>
        <authorList>
            <person name="Takeda M."/>
            <person name="Narihara S."/>
            <person name="Akimoto M."/>
            <person name="Akimoto R."/>
            <person name="Nishiyashiki S."/>
            <person name="Murakami T."/>
        </authorList>
    </citation>
    <scope>NUCLEOTIDE SEQUENCE</scope>
    <source>
        <strain evidence="6">FB-5</strain>
    </source>
</reference>
<dbReference type="RefSeq" id="WP_251971956.1">
    <property type="nucleotide sequence ID" value="NZ_AP025730.1"/>
</dbReference>
<dbReference type="CDD" id="cd06999">
    <property type="entry name" value="cupin_HpaA-like_N"/>
    <property type="match status" value="1"/>
</dbReference>
<dbReference type="Gene3D" id="2.60.120.10">
    <property type="entry name" value="Jelly Rolls"/>
    <property type="match status" value="1"/>
</dbReference>
<organism evidence="6 7">
    <name type="scientific">Sphaerotilus microaerophilus</name>
    <dbReference type="NCBI Taxonomy" id="2914710"/>
    <lineage>
        <taxon>Bacteria</taxon>
        <taxon>Pseudomonadati</taxon>
        <taxon>Pseudomonadota</taxon>
        <taxon>Betaproteobacteria</taxon>
        <taxon>Burkholderiales</taxon>
        <taxon>Sphaerotilaceae</taxon>
        <taxon>Sphaerotilus</taxon>
    </lineage>
</organism>
<feature type="domain" description="HTH araC/xylS-type" evidence="5">
    <location>
        <begin position="210"/>
        <end position="308"/>
    </location>
</feature>
<dbReference type="Pfam" id="PF12833">
    <property type="entry name" value="HTH_18"/>
    <property type="match status" value="1"/>
</dbReference>